<proteinExistence type="predicted"/>
<dbReference type="InterPro" id="IPR002711">
    <property type="entry name" value="HNH"/>
</dbReference>
<dbReference type="Proteomes" id="UP000242951">
    <property type="component" value="Unassembled WGS sequence"/>
</dbReference>
<protein>
    <submittedName>
        <fullName evidence="2">HNH endonuclease</fullName>
    </submittedName>
</protein>
<feature type="domain" description="HNH nuclease" evidence="1">
    <location>
        <begin position="62"/>
        <end position="115"/>
    </location>
</feature>
<keyword evidence="2" id="KW-0255">Endonuclease</keyword>
<keyword evidence="3" id="KW-1185">Reference proteome</keyword>
<name>A0ABR5HMF0_9BURK</name>
<dbReference type="GO" id="GO:0004519">
    <property type="term" value="F:endonuclease activity"/>
    <property type="evidence" value="ECO:0007669"/>
    <property type="project" value="UniProtKB-KW"/>
</dbReference>
<dbReference type="Gene3D" id="1.10.30.50">
    <property type="match status" value="1"/>
</dbReference>
<accession>A0ABR5HMF0</accession>
<gene>
    <name evidence="2" type="ORF">BPMI_00940</name>
</gene>
<evidence type="ECO:0000259" key="1">
    <source>
        <dbReference type="SMART" id="SM00507"/>
    </source>
</evidence>
<organism evidence="2 3">
    <name type="scientific">Candidatus Burkholderia pumila</name>
    <dbReference type="NCBI Taxonomy" id="1090375"/>
    <lineage>
        <taxon>Bacteria</taxon>
        <taxon>Pseudomonadati</taxon>
        <taxon>Pseudomonadota</taxon>
        <taxon>Betaproteobacteria</taxon>
        <taxon>Burkholderiales</taxon>
        <taxon>Burkholderiaceae</taxon>
        <taxon>Burkholderia</taxon>
    </lineage>
</organism>
<dbReference type="CDD" id="cd00085">
    <property type="entry name" value="HNHc"/>
    <property type="match status" value="1"/>
</dbReference>
<keyword evidence="2" id="KW-0378">Hydrolase</keyword>
<dbReference type="SMART" id="SM00507">
    <property type="entry name" value="HNHc"/>
    <property type="match status" value="1"/>
</dbReference>
<sequence>MSDSTFINYGVPSDLALSVQSRGLTVGRVRALSISELVEFYNLTEEQAQFLRQAVKRKAIDNLDIQLLLEPSNFICNACKDTESHAYVLHHIVPYEETQDNQYDNLIVLCASDHDLAYRGGLTLWLNERQLRRAKRSWEIQVAMANVERSAQTIAIDDNAIDYINLRRIEGLCIRVFCFIPETTCTSRLKRTGILDGDGAFDQKFVQSNMSGGRYLFDYVNHREGEHYI</sequence>
<evidence type="ECO:0000313" key="3">
    <source>
        <dbReference type="Proteomes" id="UP000242951"/>
    </source>
</evidence>
<keyword evidence="2" id="KW-0540">Nuclease</keyword>
<dbReference type="EMBL" id="LELG01000071">
    <property type="protein sequence ID" value="KMQ80530.1"/>
    <property type="molecule type" value="Genomic_DNA"/>
</dbReference>
<evidence type="ECO:0000313" key="2">
    <source>
        <dbReference type="EMBL" id="KMQ80530.1"/>
    </source>
</evidence>
<comment type="caution">
    <text evidence="2">The sequence shown here is derived from an EMBL/GenBank/DDBJ whole genome shotgun (WGS) entry which is preliminary data.</text>
</comment>
<dbReference type="InterPro" id="IPR003615">
    <property type="entry name" value="HNH_nuc"/>
</dbReference>
<reference evidence="2 3" key="1">
    <citation type="submission" date="2015-06" db="EMBL/GenBank/DDBJ databases">
        <title>Comparative genomics of Burkholderia leaf nodule symbionts.</title>
        <authorList>
            <person name="Carlier A."/>
            <person name="Eberl L."/>
            <person name="Pinto-Carbo M."/>
        </authorList>
    </citation>
    <scope>NUCLEOTIDE SEQUENCE [LARGE SCALE GENOMIC DNA]</scope>
    <source>
        <strain evidence="2 3">UZHbot3</strain>
    </source>
</reference>
<dbReference type="Pfam" id="PF01844">
    <property type="entry name" value="HNH"/>
    <property type="match status" value="1"/>
</dbReference>